<protein>
    <submittedName>
        <fullName evidence="1">Uncharacterized protein</fullName>
    </submittedName>
</protein>
<keyword evidence="2" id="KW-1185">Reference proteome</keyword>
<dbReference type="AlphaFoldDB" id="A0AAD5D5W6"/>
<name>A0AAD5D5W6_AMBAR</name>
<gene>
    <name evidence="1" type="ORF">M8C21_029776</name>
</gene>
<dbReference type="EMBL" id="JAMZMK010003192">
    <property type="protein sequence ID" value="KAI7754488.1"/>
    <property type="molecule type" value="Genomic_DNA"/>
</dbReference>
<dbReference type="Proteomes" id="UP001206925">
    <property type="component" value="Unassembled WGS sequence"/>
</dbReference>
<evidence type="ECO:0000313" key="1">
    <source>
        <dbReference type="EMBL" id="KAI7754488.1"/>
    </source>
</evidence>
<reference evidence="1" key="1">
    <citation type="submission" date="2022-06" db="EMBL/GenBank/DDBJ databases">
        <title>Uncovering the hologenomic basis of an extraordinary plant invasion.</title>
        <authorList>
            <person name="Bieker V.C."/>
            <person name="Martin M.D."/>
            <person name="Gilbert T."/>
            <person name="Hodgins K."/>
            <person name="Battlay P."/>
            <person name="Petersen B."/>
            <person name="Wilson J."/>
        </authorList>
    </citation>
    <scope>NUCLEOTIDE SEQUENCE</scope>
    <source>
        <strain evidence="1">AA19_3_7</strain>
        <tissue evidence="1">Leaf</tissue>
    </source>
</reference>
<comment type="caution">
    <text evidence="1">The sequence shown here is derived from an EMBL/GenBank/DDBJ whole genome shotgun (WGS) entry which is preliminary data.</text>
</comment>
<sequence length="98" mass="11151">QSVLGAGGASKRVYIFEQAGQGKQEESIQIDIECNDATLFGTGLIERLRERTTTYTSRKQTEFYKVVFVSLIDKHSFDLQRIVVQAACSKSMREAEWR</sequence>
<organism evidence="1 2">
    <name type="scientific">Ambrosia artemisiifolia</name>
    <name type="common">Common ragweed</name>
    <dbReference type="NCBI Taxonomy" id="4212"/>
    <lineage>
        <taxon>Eukaryota</taxon>
        <taxon>Viridiplantae</taxon>
        <taxon>Streptophyta</taxon>
        <taxon>Embryophyta</taxon>
        <taxon>Tracheophyta</taxon>
        <taxon>Spermatophyta</taxon>
        <taxon>Magnoliopsida</taxon>
        <taxon>eudicotyledons</taxon>
        <taxon>Gunneridae</taxon>
        <taxon>Pentapetalae</taxon>
        <taxon>asterids</taxon>
        <taxon>campanulids</taxon>
        <taxon>Asterales</taxon>
        <taxon>Asteraceae</taxon>
        <taxon>Asteroideae</taxon>
        <taxon>Heliantheae alliance</taxon>
        <taxon>Heliantheae</taxon>
        <taxon>Ambrosia</taxon>
    </lineage>
</organism>
<proteinExistence type="predicted"/>
<accession>A0AAD5D5W6</accession>
<evidence type="ECO:0000313" key="2">
    <source>
        <dbReference type="Proteomes" id="UP001206925"/>
    </source>
</evidence>
<feature type="non-terminal residue" evidence="1">
    <location>
        <position position="98"/>
    </location>
</feature>